<evidence type="ECO:0000259" key="1">
    <source>
        <dbReference type="Pfam" id="PF12968"/>
    </source>
</evidence>
<dbReference type="Proteomes" id="UP000246278">
    <property type="component" value="Unassembled WGS sequence"/>
</dbReference>
<feature type="domain" description="DUF3856" evidence="1">
    <location>
        <begin position="2"/>
        <end position="144"/>
    </location>
</feature>
<protein>
    <recommendedName>
        <fullName evidence="1">DUF3856 domain-containing protein</fullName>
    </recommendedName>
</protein>
<dbReference type="SUPFAM" id="SSF48452">
    <property type="entry name" value="TPR-like"/>
    <property type="match status" value="1"/>
</dbReference>
<gene>
    <name evidence="2" type="ORF">CR164_04200</name>
</gene>
<reference evidence="3" key="1">
    <citation type="submission" date="2017-10" db="EMBL/GenBank/DDBJ databases">
        <authorList>
            <person name="Gaisin V.A."/>
            <person name="Rysina M.S."/>
            <person name="Grouzdev D.S."/>
        </authorList>
    </citation>
    <scope>NUCLEOTIDE SEQUENCE [LARGE SCALE GENOMIC DNA]</scope>
    <source>
        <strain evidence="3">V1</strain>
    </source>
</reference>
<accession>A0A317T865</accession>
<dbReference type="Pfam" id="PF12968">
    <property type="entry name" value="DUF3856"/>
    <property type="match status" value="1"/>
</dbReference>
<proteinExistence type="predicted"/>
<dbReference type="AlphaFoldDB" id="A0A317T865"/>
<organism evidence="2 3">
    <name type="scientific">Prosthecochloris marina</name>
    <dbReference type="NCBI Taxonomy" id="2017681"/>
    <lineage>
        <taxon>Bacteria</taxon>
        <taxon>Pseudomonadati</taxon>
        <taxon>Chlorobiota</taxon>
        <taxon>Chlorobiia</taxon>
        <taxon>Chlorobiales</taxon>
        <taxon>Chlorobiaceae</taxon>
        <taxon>Prosthecochloris</taxon>
    </lineage>
</organism>
<name>A0A317T865_9CHLB</name>
<keyword evidence="3" id="KW-1185">Reference proteome</keyword>
<dbReference type="InterPro" id="IPR011990">
    <property type="entry name" value="TPR-like_helical_dom_sf"/>
</dbReference>
<dbReference type="RefSeq" id="WP_110022654.1">
    <property type="nucleotide sequence ID" value="NZ_PDNZ01000002.1"/>
</dbReference>
<evidence type="ECO:0000313" key="3">
    <source>
        <dbReference type="Proteomes" id="UP000246278"/>
    </source>
</evidence>
<evidence type="ECO:0000313" key="2">
    <source>
        <dbReference type="EMBL" id="PWW82939.1"/>
    </source>
</evidence>
<dbReference type="EMBL" id="PDNZ01000002">
    <property type="protein sequence ID" value="PWW82939.1"/>
    <property type="molecule type" value="Genomic_DNA"/>
</dbReference>
<dbReference type="InterPro" id="IPR024552">
    <property type="entry name" value="DUF3856"/>
</dbReference>
<dbReference type="Gene3D" id="1.25.40.10">
    <property type="entry name" value="Tetratricopeptide repeat domain"/>
    <property type="match status" value="1"/>
</dbReference>
<sequence length="174" mass="19579">MKPLKQVAQAYMALSKGERGLQEGAFEEAVSEYQRAMAVTRTIPQEEVFDHEGFDALCHAGLASALGKLEQYEESLASADKALHYFNRRGELHKEAGKQWIAAVMSRAFALARTGRSGDALKAFHTVSEMIADRKGDWPEKEKLQKTVSDNIAMLQASMPEDKAKRKAWWEFWS</sequence>
<comment type="caution">
    <text evidence="2">The sequence shown here is derived from an EMBL/GenBank/DDBJ whole genome shotgun (WGS) entry which is preliminary data.</text>
</comment>
<dbReference type="OrthoDB" id="594835at2"/>